<organism evidence="1 2">
    <name type="scientific">Candidatus Colimorpha enterica</name>
    <dbReference type="NCBI Taxonomy" id="3083063"/>
    <lineage>
        <taxon>Bacteria</taxon>
        <taxon>Pseudomonadati</taxon>
        <taxon>Bacteroidota</taxon>
        <taxon>Bacteroidia</taxon>
        <taxon>Bacteroidales</taxon>
        <taxon>Candidatus Colimorpha</taxon>
    </lineage>
</organism>
<dbReference type="EMBL" id="JALEMU010000060">
    <property type="protein sequence ID" value="MCI5755390.1"/>
    <property type="molecule type" value="Genomic_DNA"/>
</dbReference>
<sequence length="102" mass="11374">MIDDCPITGKHPYVSDFRQRVDISVSIPTDQKNSLPGVPCEAADRCELKARVCPKCGKVELYATSVSSADMRKRFQPNIKTGIRSTGCRFSYCSVRLQARFA</sequence>
<evidence type="ECO:0000313" key="1">
    <source>
        <dbReference type="EMBL" id="MCI5755390.1"/>
    </source>
</evidence>
<protein>
    <submittedName>
        <fullName evidence="1">Uncharacterized protein</fullName>
    </submittedName>
</protein>
<dbReference type="Proteomes" id="UP001139365">
    <property type="component" value="Unassembled WGS sequence"/>
</dbReference>
<name>A0AAE3FH37_9BACT</name>
<dbReference type="AlphaFoldDB" id="A0AAE3FH37"/>
<gene>
    <name evidence="1" type="ORF">MR241_03760</name>
</gene>
<comment type="caution">
    <text evidence="1">The sequence shown here is derived from an EMBL/GenBank/DDBJ whole genome shotgun (WGS) entry which is preliminary data.</text>
</comment>
<proteinExistence type="predicted"/>
<evidence type="ECO:0000313" key="2">
    <source>
        <dbReference type="Proteomes" id="UP001139365"/>
    </source>
</evidence>
<reference evidence="1 2" key="1">
    <citation type="submission" date="2022-03" db="EMBL/GenBank/DDBJ databases">
        <title>Metagenome-assembled genomes from swine fecal metagenomes.</title>
        <authorList>
            <person name="Holman D.B."/>
            <person name="Kommadath A."/>
        </authorList>
    </citation>
    <scope>NUCLEOTIDE SEQUENCE [LARGE SCALE GENOMIC DNA]</scope>
    <source>
        <strain evidence="1">SUG147</strain>
    </source>
</reference>
<accession>A0AAE3FH37</accession>